<organism evidence="2 3">
    <name type="scientific">Liparis tanakae</name>
    <name type="common">Tanaka's snailfish</name>
    <dbReference type="NCBI Taxonomy" id="230148"/>
    <lineage>
        <taxon>Eukaryota</taxon>
        <taxon>Metazoa</taxon>
        <taxon>Chordata</taxon>
        <taxon>Craniata</taxon>
        <taxon>Vertebrata</taxon>
        <taxon>Euteleostomi</taxon>
        <taxon>Actinopterygii</taxon>
        <taxon>Neopterygii</taxon>
        <taxon>Teleostei</taxon>
        <taxon>Neoteleostei</taxon>
        <taxon>Acanthomorphata</taxon>
        <taxon>Eupercaria</taxon>
        <taxon>Perciformes</taxon>
        <taxon>Cottioidei</taxon>
        <taxon>Cottales</taxon>
        <taxon>Liparidae</taxon>
        <taxon>Liparis</taxon>
    </lineage>
</organism>
<dbReference type="EMBL" id="SRLO01023560">
    <property type="protein sequence ID" value="TNN22234.1"/>
    <property type="molecule type" value="Genomic_DNA"/>
</dbReference>
<feature type="compositionally biased region" description="Basic and acidic residues" evidence="1">
    <location>
        <begin position="92"/>
        <end position="105"/>
    </location>
</feature>
<comment type="caution">
    <text evidence="2">The sequence shown here is derived from an EMBL/GenBank/DDBJ whole genome shotgun (WGS) entry which is preliminary data.</text>
</comment>
<sequence>MGNTATKFRKAVLSGDEALAVQLYESNPQFKEALDPNASYGEAYQHNTALHYAARHAMSRLLRSGPTSTPNRRETGTRQRCMWGASGNVSGLRDEGPESGLHEGEGQNCPQEI</sequence>
<dbReference type="OrthoDB" id="69641at2759"/>
<protein>
    <submittedName>
        <fullName evidence="2">Ankyrin repeat and IBR domain-containing protein 1</fullName>
    </submittedName>
</protein>
<accession>A0A4Z2E0F3</accession>
<name>A0A4Z2E0F3_9TELE</name>
<feature type="region of interest" description="Disordered" evidence="1">
    <location>
        <begin position="62"/>
        <end position="113"/>
    </location>
</feature>
<gene>
    <name evidence="2" type="primary">ankib1_3</name>
    <name evidence="2" type="ORF">EYF80_067652</name>
</gene>
<evidence type="ECO:0000313" key="2">
    <source>
        <dbReference type="EMBL" id="TNN22234.1"/>
    </source>
</evidence>
<reference evidence="2 3" key="1">
    <citation type="submission" date="2019-03" db="EMBL/GenBank/DDBJ databases">
        <title>First draft genome of Liparis tanakae, snailfish: a comprehensive survey of snailfish specific genes.</title>
        <authorList>
            <person name="Kim W."/>
            <person name="Song I."/>
            <person name="Jeong J.-H."/>
            <person name="Kim D."/>
            <person name="Kim S."/>
            <person name="Ryu S."/>
            <person name="Song J.Y."/>
            <person name="Lee S.K."/>
        </authorList>
    </citation>
    <scope>NUCLEOTIDE SEQUENCE [LARGE SCALE GENOMIC DNA]</scope>
    <source>
        <tissue evidence="2">Muscle</tissue>
    </source>
</reference>
<dbReference type="AlphaFoldDB" id="A0A4Z2E0F3"/>
<keyword evidence="3" id="KW-1185">Reference proteome</keyword>
<dbReference type="Proteomes" id="UP000314294">
    <property type="component" value="Unassembled WGS sequence"/>
</dbReference>
<evidence type="ECO:0000256" key="1">
    <source>
        <dbReference type="SAM" id="MobiDB-lite"/>
    </source>
</evidence>
<evidence type="ECO:0000313" key="3">
    <source>
        <dbReference type="Proteomes" id="UP000314294"/>
    </source>
</evidence>
<proteinExistence type="predicted"/>